<evidence type="ECO:0000313" key="2">
    <source>
        <dbReference type="Proteomes" id="UP001168098"/>
    </source>
</evidence>
<keyword evidence="2" id="KW-1185">Reference proteome</keyword>
<name>A0AA38YWN2_VITRO</name>
<dbReference type="PANTHER" id="PTHR47481">
    <property type="match status" value="1"/>
</dbReference>
<sequence length="74" mass="8137">MGQIIGPQTSHAAWNALENILSASSKARIMQLSLAFETTRKGSLTMMEYILKLKTLSDNLATIGKPVVENDQIF</sequence>
<dbReference type="Pfam" id="PF14223">
    <property type="entry name" value="Retrotran_gag_2"/>
    <property type="match status" value="1"/>
</dbReference>
<protein>
    <submittedName>
        <fullName evidence="1">Uncharacterized protein</fullName>
    </submittedName>
</protein>
<comment type="caution">
    <text evidence="1">The sequence shown here is derived from an EMBL/GenBank/DDBJ whole genome shotgun (WGS) entry which is preliminary data.</text>
</comment>
<proteinExistence type="predicted"/>
<dbReference type="EMBL" id="JARBHA010000017">
    <property type="protein sequence ID" value="KAJ9678066.1"/>
    <property type="molecule type" value="Genomic_DNA"/>
</dbReference>
<dbReference type="Proteomes" id="UP001168098">
    <property type="component" value="Unassembled WGS sequence"/>
</dbReference>
<dbReference type="AlphaFoldDB" id="A0AA38YWN2"/>
<gene>
    <name evidence="1" type="ORF">PVL29_022832</name>
</gene>
<accession>A0AA38YWN2</accession>
<dbReference type="PANTHER" id="PTHR47481:SF31">
    <property type="entry name" value="OS01G0873500 PROTEIN"/>
    <property type="match status" value="1"/>
</dbReference>
<evidence type="ECO:0000313" key="1">
    <source>
        <dbReference type="EMBL" id="KAJ9678066.1"/>
    </source>
</evidence>
<reference evidence="1 2" key="1">
    <citation type="journal article" date="2023" name="BMC Biotechnol.">
        <title>Vitis rotundifolia cv Carlos genome sequencing.</title>
        <authorList>
            <person name="Huff M."/>
            <person name="Hulse-Kemp A."/>
            <person name="Scheffler B."/>
            <person name="Youngblood R."/>
            <person name="Simpson S."/>
            <person name="Babiker E."/>
            <person name="Staton M."/>
        </authorList>
    </citation>
    <scope>NUCLEOTIDE SEQUENCE [LARGE SCALE GENOMIC DNA]</scope>
    <source>
        <tissue evidence="1">Leaf</tissue>
    </source>
</reference>
<organism evidence="1 2">
    <name type="scientific">Vitis rotundifolia</name>
    <name type="common">Muscadine grape</name>
    <dbReference type="NCBI Taxonomy" id="103349"/>
    <lineage>
        <taxon>Eukaryota</taxon>
        <taxon>Viridiplantae</taxon>
        <taxon>Streptophyta</taxon>
        <taxon>Embryophyta</taxon>
        <taxon>Tracheophyta</taxon>
        <taxon>Spermatophyta</taxon>
        <taxon>Magnoliopsida</taxon>
        <taxon>eudicotyledons</taxon>
        <taxon>Gunneridae</taxon>
        <taxon>Pentapetalae</taxon>
        <taxon>rosids</taxon>
        <taxon>Vitales</taxon>
        <taxon>Vitaceae</taxon>
        <taxon>Viteae</taxon>
        <taxon>Vitis</taxon>
    </lineage>
</organism>